<evidence type="ECO:0000313" key="2">
    <source>
        <dbReference type="Proteomes" id="UP000020103"/>
    </source>
</evidence>
<organism evidence="1 2">
    <name type="scientific">Mycobacteroides abscessus 21</name>
    <dbReference type="NCBI Taxonomy" id="1299324"/>
    <lineage>
        <taxon>Bacteria</taxon>
        <taxon>Bacillati</taxon>
        <taxon>Actinomycetota</taxon>
        <taxon>Actinomycetes</taxon>
        <taxon>Mycobacteriales</taxon>
        <taxon>Mycobacteriaceae</taxon>
        <taxon>Mycobacteroides</taxon>
        <taxon>Mycobacteroides abscessus</taxon>
    </lineage>
</organism>
<protein>
    <submittedName>
        <fullName evidence="1">Uncharacterized protein</fullName>
    </submittedName>
</protein>
<proteinExistence type="predicted"/>
<dbReference type="EMBL" id="JAOF01000001">
    <property type="protein sequence ID" value="EUA46722.1"/>
    <property type="molecule type" value="Genomic_DNA"/>
</dbReference>
<dbReference type="AlphaFoldDB" id="A0A829Q1E4"/>
<sequence>MKDVTVVAVGLAELAVGSPVGTAEPTATAASKPSMATPVIPVRELTVVLSIGLNVTNANSVDVPMNG</sequence>
<accession>A0A829Q1E4</accession>
<evidence type="ECO:0000313" key="1">
    <source>
        <dbReference type="EMBL" id="EUA46722.1"/>
    </source>
</evidence>
<name>A0A829Q1E4_9MYCO</name>
<reference evidence="1 2" key="1">
    <citation type="submission" date="2013-12" db="EMBL/GenBank/DDBJ databases">
        <authorList>
            <person name="Madinger N."/>
            <person name="Lenaerts A."/>
            <person name="Ordway D."/>
            <person name="DeGroote M.A."/>
            <person name="Parker T."/>
            <person name="Sizemore C."/>
            <person name="Tallon L.J."/>
            <person name="Sadzewicz L.K."/>
            <person name="Sengamalay N."/>
            <person name="Fraser C.M."/>
            <person name="Hine E."/>
            <person name="Shefchek K.A."/>
            <person name="Das S.P."/>
            <person name="Tettelin H."/>
        </authorList>
    </citation>
    <scope>NUCLEOTIDE SEQUENCE [LARGE SCALE GENOMIC DNA]</scope>
    <source>
        <strain evidence="1 2">21</strain>
    </source>
</reference>
<comment type="caution">
    <text evidence="1">The sequence shown here is derived from an EMBL/GenBank/DDBJ whole genome shotgun (WGS) entry which is preliminary data.</text>
</comment>
<gene>
    <name evidence="1" type="ORF">I543_2284</name>
</gene>
<dbReference type="Proteomes" id="UP000020103">
    <property type="component" value="Unassembled WGS sequence"/>
</dbReference>